<dbReference type="Pfam" id="PF12974">
    <property type="entry name" value="Phosphonate-bd"/>
    <property type="match status" value="1"/>
</dbReference>
<dbReference type="KEGG" id="lacs:H4075_19145"/>
<evidence type="ECO:0000313" key="1">
    <source>
        <dbReference type="EMBL" id="QNA44163.1"/>
    </source>
</evidence>
<accession>A0A7G5XFB0</accession>
<dbReference type="RefSeq" id="WP_182802425.1">
    <property type="nucleotide sequence ID" value="NZ_CP060007.1"/>
</dbReference>
<dbReference type="Proteomes" id="UP000515344">
    <property type="component" value="Chromosome"/>
</dbReference>
<dbReference type="EMBL" id="CP060007">
    <property type="protein sequence ID" value="QNA44163.1"/>
    <property type="molecule type" value="Genomic_DNA"/>
</dbReference>
<dbReference type="SUPFAM" id="SSF53850">
    <property type="entry name" value="Periplasmic binding protein-like II"/>
    <property type="match status" value="1"/>
</dbReference>
<name>A0A7G5XFB0_9BACT</name>
<dbReference type="AlphaFoldDB" id="A0A7G5XFB0"/>
<dbReference type="Gene3D" id="3.40.190.10">
    <property type="entry name" value="Periplasmic binding protein-like II"/>
    <property type="match status" value="2"/>
</dbReference>
<protein>
    <submittedName>
        <fullName evidence="1">Phosphate/phosphite/phosphonate ABC transporter substrate-binding protein</fullName>
    </submittedName>
</protein>
<keyword evidence="2" id="KW-1185">Reference proteome</keyword>
<reference evidence="2" key="1">
    <citation type="submission" date="2020-08" db="EMBL/GenBank/DDBJ databases">
        <title>Lacibacter sp. S13-6-6 genome sequencing.</title>
        <authorList>
            <person name="Jin L."/>
        </authorList>
    </citation>
    <scope>NUCLEOTIDE SEQUENCE [LARGE SCALE GENOMIC DNA]</scope>
    <source>
        <strain evidence="2">S13-6-6</strain>
    </source>
</reference>
<sequence length="306" mass="34149">MTFSHYKKYWFIFLSVMIVLAAEAQPLVIATYQYADNNRIANIQPLADHIAAKTGQPVEVKSYKTVHLLIEAIQKNEIDIALINSFGYFMLEASSTAYPMKPYAVLRVKENAKDNYKTAIIIADRFAADTLRDIKKIAASLRLMLVSPGSTSGNLVPRLAFNSVGLKNPETDFKQVSYGKNHKAAIDSVILGKADIATVGSTEYFSLLKDSSRAKQIKLLWLSPEIPLGPLLINNRVAAPLRDSIVALLLELHKNNTAALEAVKKGWSEAAQTDQFIRLPKDYYKPFRKQSGDKKTMAKIIKQFVN</sequence>
<dbReference type="PANTHER" id="PTHR35841:SF1">
    <property type="entry name" value="PHOSPHONATES-BINDING PERIPLASMIC PROTEIN"/>
    <property type="match status" value="1"/>
</dbReference>
<gene>
    <name evidence="1" type="ORF">H4075_19145</name>
</gene>
<organism evidence="1 2">
    <name type="scientific">Lacibacter sediminis</name>
    <dbReference type="NCBI Taxonomy" id="2760713"/>
    <lineage>
        <taxon>Bacteria</taxon>
        <taxon>Pseudomonadati</taxon>
        <taxon>Bacteroidota</taxon>
        <taxon>Chitinophagia</taxon>
        <taxon>Chitinophagales</taxon>
        <taxon>Chitinophagaceae</taxon>
        <taxon>Lacibacter</taxon>
    </lineage>
</organism>
<proteinExistence type="predicted"/>
<dbReference type="PANTHER" id="PTHR35841">
    <property type="entry name" value="PHOSPHONATES-BINDING PERIPLASMIC PROTEIN"/>
    <property type="match status" value="1"/>
</dbReference>
<evidence type="ECO:0000313" key="2">
    <source>
        <dbReference type="Proteomes" id="UP000515344"/>
    </source>
</evidence>